<evidence type="ECO:0000313" key="3">
    <source>
        <dbReference type="EMBL" id="RZF48161.1"/>
    </source>
</evidence>
<dbReference type="GO" id="GO:0008104">
    <property type="term" value="P:intracellular protein localization"/>
    <property type="evidence" value="ECO:0007669"/>
    <property type="project" value="TreeGrafter"/>
</dbReference>
<feature type="domain" description="DUF4704" evidence="2">
    <location>
        <begin position="862"/>
        <end position="1189"/>
    </location>
</feature>
<feature type="region of interest" description="Disordered" evidence="1">
    <location>
        <begin position="1405"/>
        <end position="1424"/>
    </location>
</feature>
<dbReference type="InterPro" id="IPR016024">
    <property type="entry name" value="ARM-type_fold"/>
</dbReference>
<dbReference type="GO" id="GO:0019901">
    <property type="term" value="F:protein kinase binding"/>
    <property type="evidence" value="ECO:0007669"/>
    <property type="project" value="TreeGrafter"/>
</dbReference>
<dbReference type="GO" id="GO:0005829">
    <property type="term" value="C:cytosol"/>
    <property type="evidence" value="ECO:0007669"/>
    <property type="project" value="TreeGrafter"/>
</dbReference>
<proteinExistence type="predicted"/>
<dbReference type="Pfam" id="PF15787">
    <property type="entry name" value="DUF4704"/>
    <property type="match status" value="1"/>
</dbReference>
<dbReference type="STRING" id="195883.A0A482XTA6"/>
<sequence length="1925" mass="214624">MESKISMETKKDIYSSWVQYTTKNEEGYFRHFVRGFVSIWEAQLQLDWNRLDSLPSWTNVKADTGPHLTRLPEELLPAIGKFIYIANDNTEKGALKSEGLIEVDLLVRCLIAISRNLDNIPLIASCDYIGLCVSIASSIIQQIVSGNCEFESEGRTYCMSLCHLLECLYDPYFTWRHFSPTAKIPLERLTFQPALLHVEVIPFIYDCFQTDLVRKYPDLSMELLNVLGAIVSGAEHNALRSVCPATASLIMNVIADSSIILDVRVIALQAFAVMARVLHSTPPPQRQIEISTVIELYKESFDKILKDSLKCGKVGGEELKLIVHLVKTVRCLLTMTSLSVHSLQPTLVNSNILDTILKTLSSSSGLASEEEKAHFLTECVKAVASLISGTSSGKERMLKINGYEKLFSALQLYGKPNRLVLEGLIAMTTESEDPSQLTLNNPETLIQLIGWVSHLDDENQIWITNRLLKICTLNSNSLNLSCESGVINAVCNVLASQRVANLNSKALAELVQLLEALASHSLTAFELKQLFLLLRESNDMKNLYRSALLNALSTISRKGAQQIDCHDYFEIHSENEGITISDMKKWSGASYGFSFHCWLRLDKEKIAESSQASSHRRQLFNFVTTGGTGIEAFFCSDGVLVVGINTKKELLAATVPECSMLDGLWHCLVICHTSARRPFGHNQLSVFIDGIQRLAASIKFPAFTEPFSVCTIGAVPARTSSSGNSPTDKLGTASSLVEKSILPSFITQVPNYFSLPLRSSAPMDPHVKNFPPGMQDTLFGAPTCLQGSVGLVSLFHEPLSLHQVKTLYDGGPNSRDLFILEDSADHLVLSSKLVWCFSPAASWRGHCLDLAAAAKFSATAVVRHCHTKALKDVINGVGGIHVLYPILESIGGANKGDELDLSVFSPSPVSSPSHSHDMEGWEMLPTSTTTDKRLQQNPVSSFLLLLRNVLLGNALNQEQLLKHNGVAVLGDLLSKVPPVVMDIPVLVAVQRLIELAKSLTVHPKSSLGHKATTTQPLLLRSFYQHILFNFSIWSKCPFHVKVGHIQYISTVIKDERKVFRKRYGIQFFLDTIRRNFSAAPENEESKAIRVSLLGLIKYFLQKECNHKEISAIIGFLITVKEEILVCEVLDMLITLLESKSCRDQLFIFMFEPQTADVLYCLLIEKNFTMELKQRVLKLISVLLRTEKIYDRNKTRLRLSDHSPIGLYPGLIAMLPENQFSMEFTVILLEQILLTESSSSYASALSLIHALALCTVDVKLEAARKILTVTFMRPTAPQLFAKQLGWQDCITRLLVKCPISVRKSDSLPDLMSFEEDSSDAIGPCSIGGRTSPSSVSRLSMSDAASTLELEIKEVAETVSHAVADNIHYAADNITSAVASVYTSFKQKTVEMQESLEEFGETARSRLKKRRSLTSLQEPESPLPVRTSQLLASLGLDMDTISFTNSDRRSQSSSDEGDGEEGGPASPHPSLESSGSHSVTSQSSSSLNWQTAAAVDEATEDEILFDALQQLKALDAEKVFDREQELCYLVVNILFTIMWRGIDASQKDAWKERGQVMACINLLGLNNTLHCSHLELKLRILEMAVTAALSDLRDSTHTSENAAQLLRWVYDLTVLDPNNDHSKKVSARLLDGVLGLLDSLLVFQEIPGEEWTEMAKLAFGIILSCAANSNLELCAMSTAKLHTLVQTRTMKDLQEGGYLLYFINTILQKAIADENQEHYSFLIPVVKALLEKLKDMLAISQHLPDLPQPQAGPAFYEGFQSYCQGQQWTLFMETKVKPLYEAYQSALNVELTESMNTFWAECYEASKTSTHRRNREVGESKLRFQSQIVTGYRSRQTEETVRYNNLNSQMRNRELIIRRCWQQMRHFFTGERGSWCIRRSERTRSYISLFSAALLLLFGVLSGQVSDGQTTPLKRMIPFLSAYLKFL</sequence>
<keyword evidence="4" id="KW-1185">Reference proteome</keyword>
<gene>
    <name evidence="3" type="ORF">LSTR_LSTR009850</name>
</gene>
<dbReference type="SMR" id="A0A482XTA6"/>
<evidence type="ECO:0000256" key="1">
    <source>
        <dbReference type="SAM" id="MobiDB-lite"/>
    </source>
</evidence>
<reference evidence="3 4" key="1">
    <citation type="journal article" date="2017" name="Gigascience">
        <title>Genome sequence of the small brown planthopper, Laodelphax striatellus.</title>
        <authorList>
            <person name="Zhu J."/>
            <person name="Jiang F."/>
            <person name="Wang X."/>
            <person name="Yang P."/>
            <person name="Bao Y."/>
            <person name="Zhao W."/>
            <person name="Wang W."/>
            <person name="Lu H."/>
            <person name="Wang Q."/>
            <person name="Cui N."/>
            <person name="Li J."/>
            <person name="Chen X."/>
            <person name="Luo L."/>
            <person name="Yu J."/>
            <person name="Kang L."/>
            <person name="Cui F."/>
        </authorList>
    </citation>
    <scope>NUCLEOTIDE SEQUENCE [LARGE SCALE GENOMIC DNA]</scope>
    <source>
        <strain evidence="3">Lst14</strain>
    </source>
</reference>
<dbReference type="SUPFAM" id="SSF48371">
    <property type="entry name" value="ARM repeat"/>
    <property type="match status" value="1"/>
</dbReference>
<dbReference type="InParanoid" id="A0A482XTA6"/>
<feature type="region of interest" description="Disordered" evidence="1">
    <location>
        <begin position="1441"/>
        <end position="1483"/>
    </location>
</feature>
<organism evidence="3 4">
    <name type="scientific">Laodelphax striatellus</name>
    <name type="common">Small brown planthopper</name>
    <name type="synonym">Delphax striatella</name>
    <dbReference type="NCBI Taxonomy" id="195883"/>
    <lineage>
        <taxon>Eukaryota</taxon>
        <taxon>Metazoa</taxon>
        <taxon>Ecdysozoa</taxon>
        <taxon>Arthropoda</taxon>
        <taxon>Hexapoda</taxon>
        <taxon>Insecta</taxon>
        <taxon>Pterygota</taxon>
        <taxon>Neoptera</taxon>
        <taxon>Paraneoptera</taxon>
        <taxon>Hemiptera</taxon>
        <taxon>Auchenorrhyncha</taxon>
        <taxon>Fulgoroidea</taxon>
        <taxon>Delphacidae</taxon>
        <taxon>Criomorphinae</taxon>
        <taxon>Laodelphax</taxon>
    </lineage>
</organism>
<comment type="caution">
    <text evidence="3">The sequence shown here is derived from an EMBL/GenBank/DDBJ whole genome shotgun (WGS) entry which is preliminary data.</text>
</comment>
<dbReference type="Pfam" id="PF16057">
    <property type="entry name" value="DUF4800"/>
    <property type="match status" value="1"/>
</dbReference>
<dbReference type="FunCoup" id="A0A482XTA6">
    <property type="interactions" value="477"/>
</dbReference>
<dbReference type="InterPro" id="IPR013320">
    <property type="entry name" value="ConA-like_dom_sf"/>
</dbReference>
<name>A0A482XTA6_LAOST</name>
<feature type="compositionally biased region" description="Low complexity" evidence="1">
    <location>
        <begin position="1471"/>
        <end position="1483"/>
    </location>
</feature>
<accession>A0A482XTA6</accession>
<dbReference type="GO" id="GO:0016020">
    <property type="term" value="C:membrane"/>
    <property type="evidence" value="ECO:0007669"/>
    <property type="project" value="TreeGrafter"/>
</dbReference>
<dbReference type="OrthoDB" id="26681at2759"/>
<protein>
    <recommendedName>
        <fullName evidence="2">DUF4704 domain-containing protein</fullName>
    </recommendedName>
</protein>
<dbReference type="PANTHER" id="PTHR13743:SF112">
    <property type="entry name" value="BEACH DOMAIN-CONTAINING PROTEIN"/>
    <property type="match status" value="1"/>
</dbReference>
<dbReference type="Proteomes" id="UP000291343">
    <property type="component" value="Unassembled WGS sequence"/>
</dbReference>
<dbReference type="InterPro" id="IPR031570">
    <property type="entry name" value="NBEA/BDCP_DUF4704"/>
</dbReference>
<evidence type="ECO:0000259" key="2">
    <source>
        <dbReference type="Pfam" id="PF15787"/>
    </source>
</evidence>
<dbReference type="EMBL" id="QKKF02002773">
    <property type="protein sequence ID" value="RZF48161.1"/>
    <property type="molecule type" value="Genomic_DNA"/>
</dbReference>
<dbReference type="SUPFAM" id="SSF49899">
    <property type="entry name" value="Concanavalin A-like lectins/glucanases"/>
    <property type="match status" value="1"/>
</dbReference>
<evidence type="ECO:0000313" key="4">
    <source>
        <dbReference type="Proteomes" id="UP000291343"/>
    </source>
</evidence>
<dbReference type="PANTHER" id="PTHR13743">
    <property type="entry name" value="BEIGE/BEACH-RELATED"/>
    <property type="match status" value="1"/>
</dbReference>
<dbReference type="InterPro" id="IPR050865">
    <property type="entry name" value="BEACH_Domain"/>
</dbReference>